<dbReference type="InterPro" id="IPR033390">
    <property type="entry name" value="Rv2179c-like"/>
</dbReference>
<feature type="domain" description="3'-5' exoribonuclease Rv2179c-like" evidence="1">
    <location>
        <begin position="7"/>
        <end position="221"/>
    </location>
</feature>
<organism evidence="2 3">
    <name type="scientific">Enterobacter phage KKP_3711</name>
    <dbReference type="NCBI Taxonomy" id="3109398"/>
    <lineage>
        <taxon>Viruses</taxon>
        <taxon>Duplodnaviria</taxon>
        <taxon>Heunggongvirae</taxon>
        <taxon>Uroviricota</taxon>
        <taxon>Caudoviricetes</taxon>
        <taxon>Demerecviridae</taxon>
        <taxon>Markadamsvirinae</taxon>
    </lineage>
</organism>
<name>A0AAX4Q4A7_9CAUD</name>
<dbReference type="Pfam" id="PF16473">
    <property type="entry name" value="Rv2179c-like"/>
    <property type="match status" value="1"/>
</dbReference>
<reference evidence="2 3" key="1">
    <citation type="submission" date="2024-04" db="EMBL/GenBank/DDBJ databases">
        <authorList>
            <person name="Wojcicki M."/>
            <person name="Srednicka P."/>
            <person name="Shymialevich D."/>
            <person name="Sokolowska B."/>
        </authorList>
    </citation>
    <scope>NUCLEOTIDE SEQUENCE [LARGE SCALE GENOMIC DNA]</scope>
</reference>
<evidence type="ECO:0000259" key="1">
    <source>
        <dbReference type="Pfam" id="PF16473"/>
    </source>
</evidence>
<accession>A0AAX4Q4A7</accession>
<protein>
    <recommendedName>
        <fullName evidence="1">3'-5' exoribonuclease Rv2179c-like domain-containing protein</fullName>
    </recommendedName>
</protein>
<keyword evidence="3" id="KW-1185">Reference proteome</keyword>
<sequence>MINKFGVLDIETLGTPGDCGTTHVAMPSAAFVIWKGKDVLPSIYYGIYNVSEQLYMGAKVSTGTIAFWMNEAKHNSAAQEIIDILLSNKAGVQIWNHVHNGKFIPVDSNADVNRHISSLMSANNYNSLRFYGNGPDFDMTIFEANGYHSNAGTAVVPWKFWAVRSARNANEHDVVMADIKKDAEVWAHRVFKEYNMMGRTNHTPSKHNAIYDALVEAYIIAQTCEA</sequence>
<dbReference type="Proteomes" id="UP001437386">
    <property type="component" value="Segment"/>
</dbReference>
<proteinExistence type="predicted"/>
<evidence type="ECO:0000313" key="2">
    <source>
        <dbReference type="EMBL" id="XAG95918.1"/>
    </source>
</evidence>
<gene>
    <name evidence="2" type="ORF">U7154_000151</name>
</gene>
<evidence type="ECO:0000313" key="3">
    <source>
        <dbReference type="Proteomes" id="UP001437386"/>
    </source>
</evidence>
<dbReference type="EMBL" id="PP579741">
    <property type="protein sequence ID" value="XAG95918.1"/>
    <property type="molecule type" value="Genomic_DNA"/>
</dbReference>